<organism evidence="1 4">
    <name type="scientific">Halococcus dombrowskii</name>
    <dbReference type="NCBI Taxonomy" id="179637"/>
    <lineage>
        <taxon>Archaea</taxon>
        <taxon>Methanobacteriati</taxon>
        <taxon>Methanobacteriota</taxon>
        <taxon>Stenosarchaea group</taxon>
        <taxon>Halobacteria</taxon>
        <taxon>Halobacteriales</taxon>
        <taxon>Halococcaceae</taxon>
        <taxon>Halococcus</taxon>
    </lineage>
</organism>
<sequence>MTDPEITPVDEARCPECGNEEIERVEHPRLPPDHRGHCTECDHRAHPLAFHHSWKWNRMTEDEREEARRQHERYVDQVAEHQYSSAYLAAQRET</sequence>
<dbReference type="EMBL" id="CP095008">
    <property type="protein sequence ID" value="UOO97149.1"/>
    <property type="molecule type" value="Genomic_DNA"/>
</dbReference>
<dbReference type="AlphaFoldDB" id="A0AAV3SF51"/>
<name>A0AAV3SF51_HALDO</name>
<dbReference type="GeneID" id="71763771"/>
<gene>
    <name evidence="1" type="ORF">GCM10008985_15710</name>
    <name evidence="2" type="ORF">MUK72_17945</name>
</gene>
<accession>A0AAV3SF51</accession>
<evidence type="ECO:0008006" key="5">
    <source>
        <dbReference type="Google" id="ProtNLM"/>
    </source>
</evidence>
<evidence type="ECO:0000313" key="2">
    <source>
        <dbReference type="EMBL" id="UOO97149.1"/>
    </source>
</evidence>
<proteinExistence type="predicted"/>
<reference evidence="1" key="3">
    <citation type="submission" date="2023-12" db="EMBL/GenBank/DDBJ databases">
        <authorList>
            <person name="Sun Q."/>
            <person name="Inoue M."/>
        </authorList>
    </citation>
    <scope>NUCLEOTIDE SEQUENCE</scope>
    <source>
        <strain evidence="1">JCM 12289</strain>
    </source>
</reference>
<reference evidence="1" key="1">
    <citation type="journal article" date="2014" name="Int. J. Syst. Evol. Microbiol.">
        <title>Complete genome sequence of Corynebacterium casei LMG S-19264T (=DSM 44701T), isolated from a smear-ripened cheese.</title>
        <authorList>
            <consortium name="US DOE Joint Genome Institute (JGI-PGF)"/>
            <person name="Walter F."/>
            <person name="Albersmeier A."/>
            <person name="Kalinowski J."/>
            <person name="Ruckert C."/>
        </authorList>
    </citation>
    <scope>NUCLEOTIDE SEQUENCE</scope>
    <source>
        <strain evidence="1">JCM 12289</strain>
    </source>
</reference>
<dbReference type="RefSeq" id="WP_244706533.1">
    <property type="nucleotide sequence ID" value="NZ_CP095008.1"/>
</dbReference>
<dbReference type="KEGG" id="hdo:MUK72_17945"/>
<keyword evidence="3" id="KW-1185">Reference proteome</keyword>
<dbReference type="EMBL" id="BAAADN010000024">
    <property type="protein sequence ID" value="GAA0460146.1"/>
    <property type="molecule type" value="Genomic_DNA"/>
</dbReference>
<keyword evidence="2" id="KW-0614">Plasmid</keyword>
<evidence type="ECO:0000313" key="3">
    <source>
        <dbReference type="Proteomes" id="UP000830542"/>
    </source>
</evidence>
<reference evidence="2" key="2">
    <citation type="submission" date="2022-04" db="EMBL/GenBank/DDBJ databases">
        <title>Sequencing and genomic assembly of Halococcus dombrowskii.</title>
        <authorList>
            <person name="Lim S.W."/>
            <person name="MacLea K.S."/>
        </authorList>
    </citation>
    <scope>NUCLEOTIDE SEQUENCE</scope>
    <source>
        <strain evidence="2">H4</strain>
        <plasmid evidence="2">unnamed3</plasmid>
    </source>
</reference>
<dbReference type="Proteomes" id="UP001500962">
    <property type="component" value="Unassembled WGS sequence"/>
</dbReference>
<dbReference type="Proteomes" id="UP000830542">
    <property type="component" value="Plasmid unnamed3"/>
</dbReference>
<geneLocation type="plasmid" evidence="2 3">
    <name>unnamed3</name>
</geneLocation>
<evidence type="ECO:0000313" key="4">
    <source>
        <dbReference type="Proteomes" id="UP001500962"/>
    </source>
</evidence>
<protein>
    <recommendedName>
        <fullName evidence="5">Small CPxCG-related zinc finger protein</fullName>
    </recommendedName>
</protein>
<evidence type="ECO:0000313" key="1">
    <source>
        <dbReference type="EMBL" id="GAA0460146.1"/>
    </source>
</evidence>